<dbReference type="InterPro" id="IPR001126">
    <property type="entry name" value="UmuC"/>
</dbReference>
<feature type="domain" description="UmuC" evidence="16">
    <location>
        <begin position="9"/>
        <end position="185"/>
    </location>
</feature>
<feature type="active site" evidence="15">
    <location>
        <position position="108"/>
    </location>
</feature>
<dbReference type="PROSITE" id="PS50173">
    <property type="entry name" value="UMUC"/>
    <property type="match status" value="1"/>
</dbReference>
<dbReference type="InterPro" id="IPR043128">
    <property type="entry name" value="Rev_trsase/Diguanyl_cyclase"/>
</dbReference>
<dbReference type="InterPro" id="IPR022880">
    <property type="entry name" value="DNApol_IV"/>
</dbReference>
<dbReference type="InterPro" id="IPR017961">
    <property type="entry name" value="DNA_pol_Y-fam_little_finger"/>
</dbReference>
<dbReference type="EMBL" id="MDTU01000001">
    <property type="protein sequence ID" value="ODN42941.1"/>
    <property type="molecule type" value="Genomic_DNA"/>
</dbReference>
<dbReference type="PANTHER" id="PTHR11076:SF33">
    <property type="entry name" value="DNA POLYMERASE KAPPA"/>
    <property type="match status" value="1"/>
</dbReference>
<evidence type="ECO:0000256" key="3">
    <source>
        <dbReference type="ARBA" id="ARBA00022457"/>
    </source>
</evidence>
<evidence type="ECO:0000256" key="11">
    <source>
        <dbReference type="ARBA" id="ARBA00022932"/>
    </source>
</evidence>
<evidence type="ECO:0000256" key="5">
    <source>
        <dbReference type="ARBA" id="ARBA00022679"/>
    </source>
</evidence>
<keyword evidence="13 15" id="KW-0234">DNA repair</keyword>
<reference evidence="17 18" key="1">
    <citation type="submission" date="2016-08" db="EMBL/GenBank/DDBJ databases">
        <title>Draft genome sequence of Candidatus Piscirickettsia litoralis, from seawater.</title>
        <authorList>
            <person name="Wan X."/>
            <person name="Lee A.J."/>
            <person name="Hou S."/>
            <person name="Donachie S.P."/>
        </authorList>
    </citation>
    <scope>NUCLEOTIDE SEQUENCE [LARGE SCALE GENOMIC DNA]</scope>
    <source>
        <strain evidence="17 18">Y2</strain>
    </source>
</reference>
<organism evidence="17 18">
    <name type="scientific">Piscirickettsia litoralis</name>
    <dbReference type="NCBI Taxonomy" id="1891921"/>
    <lineage>
        <taxon>Bacteria</taxon>
        <taxon>Pseudomonadati</taxon>
        <taxon>Pseudomonadota</taxon>
        <taxon>Gammaproteobacteria</taxon>
        <taxon>Thiotrichales</taxon>
        <taxon>Piscirickettsiaceae</taxon>
        <taxon>Piscirickettsia</taxon>
    </lineage>
</organism>
<evidence type="ECO:0000256" key="9">
    <source>
        <dbReference type="ARBA" id="ARBA00022763"/>
    </source>
</evidence>
<evidence type="ECO:0000256" key="12">
    <source>
        <dbReference type="ARBA" id="ARBA00023125"/>
    </source>
</evidence>
<comment type="cofactor">
    <cofactor evidence="15">
        <name>Mg(2+)</name>
        <dbReference type="ChEBI" id="CHEBI:18420"/>
    </cofactor>
    <text evidence="15">Binds 2 magnesium ions per subunit.</text>
</comment>
<dbReference type="EC" id="2.7.7.7" evidence="15"/>
<dbReference type="Pfam" id="PF11799">
    <property type="entry name" value="IMS_C"/>
    <property type="match status" value="1"/>
</dbReference>
<dbReference type="NCBIfam" id="NF002677">
    <property type="entry name" value="PRK02406.1"/>
    <property type="match status" value="1"/>
</dbReference>
<dbReference type="Gene3D" id="1.10.150.20">
    <property type="entry name" value="5' to 3' exonuclease, C-terminal subdomain"/>
    <property type="match status" value="1"/>
</dbReference>
<dbReference type="CDD" id="cd03586">
    <property type="entry name" value="PolY_Pol_IV_kappa"/>
    <property type="match status" value="1"/>
</dbReference>
<dbReference type="InterPro" id="IPR050116">
    <property type="entry name" value="DNA_polymerase-Y"/>
</dbReference>
<gene>
    <name evidence="15" type="primary">dinB</name>
    <name evidence="17" type="ORF">BGC07_08420</name>
</gene>
<evidence type="ECO:0000256" key="14">
    <source>
        <dbReference type="ARBA" id="ARBA00049244"/>
    </source>
</evidence>
<comment type="caution">
    <text evidence="17">The sequence shown here is derived from an EMBL/GenBank/DDBJ whole genome shotgun (WGS) entry which is preliminary data.</text>
</comment>
<evidence type="ECO:0000256" key="15">
    <source>
        <dbReference type="HAMAP-Rule" id="MF_01113"/>
    </source>
</evidence>
<keyword evidence="12 15" id="KW-0238">DNA-binding</keyword>
<keyword evidence="18" id="KW-1185">Reference proteome</keyword>
<dbReference type="SUPFAM" id="SSF100879">
    <property type="entry name" value="Lesion bypass DNA polymerase (Y-family), little finger domain"/>
    <property type="match status" value="1"/>
</dbReference>
<dbReference type="HAMAP" id="MF_01113">
    <property type="entry name" value="DNApol_IV"/>
    <property type="match status" value="1"/>
</dbReference>
<dbReference type="Gene3D" id="3.30.70.270">
    <property type="match status" value="1"/>
</dbReference>
<comment type="similarity">
    <text evidence="2 15">Belongs to the DNA polymerase type-Y family.</text>
</comment>
<keyword evidence="6 15" id="KW-0548">Nucleotidyltransferase</keyword>
<dbReference type="Gene3D" id="3.30.1490.100">
    <property type="entry name" value="DNA polymerase, Y-family, little finger domain"/>
    <property type="match status" value="1"/>
</dbReference>
<evidence type="ECO:0000313" key="18">
    <source>
        <dbReference type="Proteomes" id="UP000094329"/>
    </source>
</evidence>
<proteinExistence type="inferred from homology"/>
<keyword evidence="5 15" id="KW-0808">Transferase</keyword>
<comment type="subcellular location">
    <subcellularLocation>
        <location evidence="1 15">Cytoplasm</location>
    </subcellularLocation>
</comment>
<feature type="binding site" evidence="15">
    <location>
        <position position="13"/>
    </location>
    <ligand>
        <name>Mg(2+)</name>
        <dbReference type="ChEBI" id="CHEBI:18420"/>
    </ligand>
</feature>
<evidence type="ECO:0000256" key="8">
    <source>
        <dbReference type="ARBA" id="ARBA00022723"/>
    </source>
</evidence>
<dbReference type="InterPro" id="IPR043502">
    <property type="entry name" value="DNA/RNA_pol_sf"/>
</dbReference>
<feature type="site" description="Substrate discrimination" evidence="15">
    <location>
        <position position="18"/>
    </location>
</feature>
<dbReference type="PANTHER" id="PTHR11076">
    <property type="entry name" value="DNA REPAIR POLYMERASE UMUC / TRANSFERASE FAMILY MEMBER"/>
    <property type="match status" value="1"/>
</dbReference>
<keyword evidence="10 15" id="KW-0460">Magnesium</keyword>
<evidence type="ECO:0000256" key="10">
    <source>
        <dbReference type="ARBA" id="ARBA00022842"/>
    </source>
</evidence>
<sequence>MSERYPRKIIHIDMDYFYAQIEERENPSLKTQPIAVGGRGGRGVIATCNYIARQFGVHSALSTRKALERCPNLVILPTRMPLYKEASVIIHEIFQQYSDLIEPLSLDEAYLDVSAHENATKVARQIRADIYQRLHLTASSGVAANKFLAKIASNVNKPNGEFIIRPEHVAGFIPSLEVKELPGVGPVTEKKLAALGVVSCAELAKLSVTTLNQYFGSFGERLYQLARGIDSRPVNASRERKSVSVETTFASDLNLEQATAELAELVARLKLRLKAKSGASIKALVLKLKSYDFQRTTCEAQYNTIDMAVYQQLLHKAYLRHNKVIRLLGVGVRFCNQDNIEQLVLF</sequence>
<keyword evidence="9 15" id="KW-0227">DNA damage</keyword>
<keyword evidence="4 15" id="KW-0963">Cytoplasm</keyword>
<keyword evidence="3 15" id="KW-0515">Mutator protein</keyword>
<protein>
    <recommendedName>
        <fullName evidence="15">DNA polymerase IV</fullName>
        <shortName evidence="15">Pol IV</shortName>
        <ecNumber evidence="15">2.7.7.7</ecNumber>
    </recommendedName>
</protein>
<dbReference type="RefSeq" id="WP_069312737.1">
    <property type="nucleotide sequence ID" value="NZ_MDTU01000001.1"/>
</dbReference>
<comment type="catalytic activity">
    <reaction evidence="14 15">
        <text>DNA(n) + a 2'-deoxyribonucleoside 5'-triphosphate = DNA(n+1) + diphosphate</text>
        <dbReference type="Rhea" id="RHEA:22508"/>
        <dbReference type="Rhea" id="RHEA-COMP:17339"/>
        <dbReference type="Rhea" id="RHEA-COMP:17340"/>
        <dbReference type="ChEBI" id="CHEBI:33019"/>
        <dbReference type="ChEBI" id="CHEBI:61560"/>
        <dbReference type="ChEBI" id="CHEBI:173112"/>
        <dbReference type="EC" id="2.7.7.7"/>
    </reaction>
</comment>
<evidence type="ECO:0000256" key="1">
    <source>
        <dbReference type="ARBA" id="ARBA00004496"/>
    </source>
</evidence>
<comment type="subunit">
    <text evidence="15">Monomer.</text>
</comment>
<dbReference type="Pfam" id="PF00817">
    <property type="entry name" value="IMS"/>
    <property type="match status" value="1"/>
</dbReference>
<dbReference type="InterPro" id="IPR036775">
    <property type="entry name" value="DNA_pol_Y-fam_lit_finger_sf"/>
</dbReference>
<evidence type="ECO:0000256" key="2">
    <source>
        <dbReference type="ARBA" id="ARBA00010945"/>
    </source>
</evidence>
<evidence type="ECO:0000259" key="16">
    <source>
        <dbReference type="PROSITE" id="PS50173"/>
    </source>
</evidence>
<evidence type="ECO:0000256" key="7">
    <source>
        <dbReference type="ARBA" id="ARBA00022705"/>
    </source>
</evidence>
<accession>A0ABX3A240</accession>
<dbReference type="Proteomes" id="UP000094329">
    <property type="component" value="Unassembled WGS sequence"/>
</dbReference>
<keyword evidence="7 15" id="KW-0235">DNA replication</keyword>
<dbReference type="SUPFAM" id="SSF56672">
    <property type="entry name" value="DNA/RNA polymerases"/>
    <property type="match status" value="1"/>
</dbReference>
<evidence type="ECO:0000313" key="17">
    <source>
        <dbReference type="EMBL" id="ODN42941.1"/>
    </source>
</evidence>
<keyword evidence="11 15" id="KW-0239">DNA-directed DNA polymerase</keyword>
<dbReference type="Gene3D" id="3.40.1170.60">
    <property type="match status" value="1"/>
</dbReference>
<feature type="binding site" evidence="15">
    <location>
        <position position="107"/>
    </location>
    <ligand>
        <name>Mg(2+)</name>
        <dbReference type="ChEBI" id="CHEBI:18420"/>
    </ligand>
</feature>
<evidence type="ECO:0000256" key="13">
    <source>
        <dbReference type="ARBA" id="ARBA00023204"/>
    </source>
</evidence>
<dbReference type="Pfam" id="PF21999">
    <property type="entry name" value="IMS_HHH_1"/>
    <property type="match status" value="1"/>
</dbReference>
<evidence type="ECO:0000256" key="6">
    <source>
        <dbReference type="ARBA" id="ARBA00022695"/>
    </source>
</evidence>
<keyword evidence="8 15" id="KW-0479">Metal-binding</keyword>
<dbReference type="InterPro" id="IPR053848">
    <property type="entry name" value="IMS_HHH_1"/>
</dbReference>
<evidence type="ECO:0000256" key="4">
    <source>
        <dbReference type="ARBA" id="ARBA00022490"/>
    </source>
</evidence>
<comment type="function">
    <text evidence="15">Poorly processive, error-prone DNA polymerase involved in untargeted mutagenesis. Copies undamaged DNA at stalled replication forks, which arise in vivo from mismatched or misaligned primer ends. These misaligned primers can be extended by PolIV. Exhibits no 3'-5' exonuclease (proofreading) activity. May be involved in translesional synthesis, in conjunction with the beta clamp from PolIII.</text>
</comment>
<name>A0ABX3A240_9GAMM</name>